<comment type="caution">
    <text evidence="1">The sequence shown here is derived from an EMBL/GenBank/DDBJ whole genome shotgun (WGS) entry which is preliminary data.</text>
</comment>
<evidence type="ECO:0000313" key="1">
    <source>
        <dbReference type="EMBL" id="CAD8213892.1"/>
    </source>
</evidence>
<keyword evidence="2" id="KW-1185">Reference proteome</keyword>
<proteinExistence type="predicted"/>
<accession>A0A8S1YPX2</accession>
<name>A0A8S1YPX2_9CILI</name>
<evidence type="ECO:0000313" key="2">
    <source>
        <dbReference type="Proteomes" id="UP000689195"/>
    </source>
</evidence>
<dbReference type="Proteomes" id="UP000689195">
    <property type="component" value="Unassembled WGS sequence"/>
</dbReference>
<organism evidence="1 2">
    <name type="scientific">Paramecium pentaurelia</name>
    <dbReference type="NCBI Taxonomy" id="43138"/>
    <lineage>
        <taxon>Eukaryota</taxon>
        <taxon>Sar</taxon>
        <taxon>Alveolata</taxon>
        <taxon>Ciliophora</taxon>
        <taxon>Intramacronucleata</taxon>
        <taxon>Oligohymenophorea</taxon>
        <taxon>Peniculida</taxon>
        <taxon>Parameciidae</taxon>
        <taxon>Paramecium</taxon>
    </lineage>
</organism>
<protein>
    <submittedName>
        <fullName evidence="1">Uncharacterized protein</fullName>
    </submittedName>
</protein>
<dbReference type="AlphaFoldDB" id="A0A8S1YPX2"/>
<dbReference type="EMBL" id="CAJJDO010000189">
    <property type="protein sequence ID" value="CAD8213892.1"/>
    <property type="molecule type" value="Genomic_DNA"/>
</dbReference>
<sequence length="139" mass="16915">MQSAYEMQQFKQQNILLQDLTFGNSFKEFENHDFYLSANSMLIKTIQVQNHKYAQFMEILQYSENIYSTISICIYNQKQNGKQISYLNIKQYFLSIFSLKQVSFKYRLIFIQNWSIFYFFILFDQLPKDISTFLQLNFY</sequence>
<reference evidence="1" key="1">
    <citation type="submission" date="2021-01" db="EMBL/GenBank/DDBJ databases">
        <authorList>
            <consortium name="Genoscope - CEA"/>
            <person name="William W."/>
        </authorList>
    </citation>
    <scope>NUCLEOTIDE SEQUENCE</scope>
</reference>
<gene>
    <name evidence="1" type="ORF">PPENT_87.1.T1890015</name>
</gene>